<feature type="compositionally biased region" description="Basic and acidic residues" evidence="1">
    <location>
        <begin position="329"/>
        <end position="341"/>
    </location>
</feature>
<feature type="compositionally biased region" description="Basic and acidic residues" evidence="1">
    <location>
        <begin position="540"/>
        <end position="556"/>
    </location>
</feature>
<evidence type="ECO:0000256" key="1">
    <source>
        <dbReference type="SAM" id="MobiDB-lite"/>
    </source>
</evidence>
<accession>A0ABD6Q6M3</accession>
<reference evidence="4" key="1">
    <citation type="submission" date="2016-08" db="EMBL/GenBank/DDBJ databases">
        <title>Population biology and virulence potential of Burkholderia ubonensis.</title>
        <authorList>
            <person name="Price E.P."/>
            <person name="Currie B.J."/>
            <person name="Wagner D.M."/>
        </authorList>
    </citation>
    <scope>NUCLEOTIDE SEQUENCE [LARGE SCALE GENOMIC DNA]</scope>
    <source>
        <strain evidence="4">MSMB0103</strain>
    </source>
</reference>
<feature type="region of interest" description="Disordered" evidence="1">
    <location>
        <begin position="511"/>
        <end position="580"/>
    </location>
</feature>
<organism evidence="3 4">
    <name type="scientific">Burkholderia ubonensis</name>
    <dbReference type="NCBI Taxonomy" id="101571"/>
    <lineage>
        <taxon>Bacteria</taxon>
        <taxon>Pseudomonadati</taxon>
        <taxon>Pseudomonadota</taxon>
        <taxon>Betaproteobacteria</taxon>
        <taxon>Burkholderiales</taxon>
        <taxon>Burkholderiaceae</taxon>
        <taxon>Burkholderia</taxon>
        <taxon>Burkholderia cepacia complex</taxon>
    </lineage>
</organism>
<feature type="region of interest" description="Disordered" evidence="1">
    <location>
        <begin position="310"/>
        <end position="343"/>
    </location>
</feature>
<dbReference type="Pfam" id="PF24322">
    <property type="entry name" value="Tle3"/>
    <property type="match status" value="1"/>
</dbReference>
<dbReference type="EMBL" id="MEAU01000012">
    <property type="protein sequence ID" value="OJA48651.1"/>
    <property type="molecule type" value="Genomic_DNA"/>
</dbReference>
<evidence type="ECO:0000313" key="4">
    <source>
        <dbReference type="Proteomes" id="UP000183667"/>
    </source>
</evidence>
<sequence length="759" mass="83822">MQVGSGQGIKLFSNSDYVCPKQMPLPGVIIFVHGVNSEGEWFTAAEEGLCCGLNRRLGRLDDQMTYKGVEGGQMSPVQYTESLTPDGYLNPDLLPNTYVKDDPSFSPVIHFRWGYKASKDELQMYGANVFLNEQNYWGGGPFANGCSSLADLWAKGLDDRVFGFLSVQGMNATDRLVYATPPRAYMVLAALRLANLIRSIRQKQADVPITVVCHSQGNMVGMTAAFFGNKMASVTDPHNKTGKCVADTYVLASAPYSVVSSNLLENWSQRRNKDPHGERGRQTYNSRIQTLANFFQIIGRQADNELAPDAINPEMENDQPSPSKRGKPYKAESDRASHGLKTDGPYNKTYGRVTLYCCPHDQVISATPVQGIGWRGMSAKEIDAAKGQGIFTQRVFATNWMVGDESLKIYKYWDNDWRASIRKDEQDFFYPASSRAEYGLMRELRGDHSLPGMLGAGLAAPVVKIGLLTVDMRVNEPPPKGWEVPLEAPHLDEPFPPQTFKYGRPMKAIELKGPDGKKVTSQFNESYDPPSAARNAGKSAADKSDSDPYDSYKVDTSKLGNGEDAVATDAQGTEQSEAAQRYEDHAILRQEARREVQILQTAPADWVTADGKVVGEDNPAAASADYSAWHKSRISTILIGGQHNNPTNHSTTMTNPDHAEKALAYDVAIGVCHLSADDWWKLRIEADWRMCKGMDDNDPAKKYGQYFEDGVMKDVPNDKGVSGEASLYEWAHRIDEAKIPDGIEDRREGSLYLAAGALV</sequence>
<comment type="caution">
    <text evidence="3">The sequence shown here is derived from an EMBL/GenBank/DDBJ whole genome shotgun (WGS) entry which is preliminary data.</text>
</comment>
<gene>
    <name evidence="3" type="ORF">BGV66_10090</name>
</gene>
<evidence type="ECO:0000313" key="3">
    <source>
        <dbReference type="EMBL" id="OJA48651.1"/>
    </source>
</evidence>
<proteinExistence type="predicted"/>
<evidence type="ECO:0000259" key="2">
    <source>
        <dbReference type="Pfam" id="PF24322"/>
    </source>
</evidence>
<dbReference type="InterPro" id="IPR056221">
    <property type="entry name" value="Tle3_ab_dom"/>
</dbReference>
<feature type="domain" description="T6SS Tle3 phospholipase effector alpha/beta" evidence="2">
    <location>
        <begin position="25"/>
        <end position="378"/>
    </location>
</feature>
<protein>
    <recommendedName>
        <fullName evidence="2">T6SS Tle3 phospholipase effector alpha/beta domain-containing protein</fullName>
    </recommendedName>
</protein>
<dbReference type="Proteomes" id="UP000183667">
    <property type="component" value="Unassembled WGS sequence"/>
</dbReference>
<dbReference type="AlphaFoldDB" id="A0ABD6Q6M3"/>
<name>A0ABD6Q6M3_9BURK</name>